<feature type="domain" description="J" evidence="1">
    <location>
        <begin position="99"/>
        <end position="154"/>
    </location>
</feature>
<dbReference type="SUPFAM" id="SSF46565">
    <property type="entry name" value="Chaperone J-domain"/>
    <property type="match status" value="1"/>
</dbReference>
<sequence>MTDKEEWVVWNGSLGVLDMATIGRIEEGADGRRAYLAPPYGVVGPFSLDELETRGRIAFGECLVMSRQRWQEDQVELRIEAREKRRAFLARLEFGDDREYREALNLPMEGALEPSEINAAFRRLAKTAHPDAGGSDEHYRRIAEARDALLEQFAGAS</sequence>
<dbReference type="CDD" id="cd06257">
    <property type="entry name" value="DnaJ"/>
    <property type="match status" value="1"/>
</dbReference>
<dbReference type="PROSITE" id="PS50076">
    <property type="entry name" value="DNAJ_2"/>
    <property type="match status" value="1"/>
</dbReference>
<organism evidence="2 3">
    <name type="scientific">Methylocystis borbori</name>
    <dbReference type="NCBI Taxonomy" id="3118750"/>
    <lineage>
        <taxon>Bacteria</taxon>
        <taxon>Pseudomonadati</taxon>
        <taxon>Pseudomonadota</taxon>
        <taxon>Alphaproteobacteria</taxon>
        <taxon>Hyphomicrobiales</taxon>
        <taxon>Methylocystaceae</taxon>
        <taxon>Methylocystis</taxon>
    </lineage>
</organism>
<gene>
    <name evidence="2" type="ORF">V3H18_12105</name>
</gene>
<dbReference type="SMART" id="SM00271">
    <property type="entry name" value="DnaJ"/>
    <property type="match status" value="1"/>
</dbReference>
<dbReference type="Proteomes" id="UP001350748">
    <property type="component" value="Unassembled WGS sequence"/>
</dbReference>
<dbReference type="EMBL" id="JAZHYN010000036">
    <property type="protein sequence ID" value="MEF3367277.1"/>
    <property type="molecule type" value="Genomic_DNA"/>
</dbReference>
<evidence type="ECO:0000259" key="1">
    <source>
        <dbReference type="PROSITE" id="PS50076"/>
    </source>
</evidence>
<dbReference type="InterPro" id="IPR036869">
    <property type="entry name" value="J_dom_sf"/>
</dbReference>
<proteinExistence type="predicted"/>
<dbReference type="InterPro" id="IPR001623">
    <property type="entry name" value="DnaJ_domain"/>
</dbReference>
<name>A0ABU7XIR9_9HYPH</name>
<evidence type="ECO:0000313" key="3">
    <source>
        <dbReference type="Proteomes" id="UP001350748"/>
    </source>
</evidence>
<dbReference type="RefSeq" id="WP_332082321.1">
    <property type="nucleotide sequence ID" value="NZ_JAZHYN010000036.1"/>
</dbReference>
<protein>
    <submittedName>
        <fullName evidence="2">J domain-containing protein</fullName>
    </submittedName>
</protein>
<accession>A0ABU7XIR9</accession>
<dbReference type="Gene3D" id="1.10.287.110">
    <property type="entry name" value="DnaJ domain"/>
    <property type="match status" value="1"/>
</dbReference>
<comment type="caution">
    <text evidence="2">The sequence shown here is derived from an EMBL/GenBank/DDBJ whole genome shotgun (WGS) entry which is preliminary data.</text>
</comment>
<keyword evidence="3" id="KW-1185">Reference proteome</keyword>
<reference evidence="2 3" key="1">
    <citation type="submission" date="2024-02" db="EMBL/GenBank/DDBJ databases">
        <authorList>
            <person name="Grouzdev D."/>
        </authorList>
    </citation>
    <scope>NUCLEOTIDE SEQUENCE [LARGE SCALE GENOMIC DNA]</scope>
    <source>
        <strain evidence="2 3">9N</strain>
    </source>
</reference>
<evidence type="ECO:0000313" key="2">
    <source>
        <dbReference type="EMBL" id="MEF3367277.1"/>
    </source>
</evidence>